<organism evidence="2">
    <name type="scientific">marine sediment metagenome</name>
    <dbReference type="NCBI Taxonomy" id="412755"/>
    <lineage>
        <taxon>unclassified sequences</taxon>
        <taxon>metagenomes</taxon>
        <taxon>ecological metagenomes</taxon>
    </lineage>
</organism>
<sequence length="260" mass="29202">TVRLFSTRSDMSFRDMARRLILSLDKNIGSSAYVLELVGDHMLKDMGVPSGARPYEEGTYSVIYDNRRGNIVVFSLDENTRRVAEAVEGDLEAVLPKIFDIQVWNRGEGPEWVEQKSGDPVDKLFGVEMEKLRLLSGDEELVWEAWRFELMGATPKELAEMELKDIEKKLGTPNMGNTVDKLLRDRGETMEDQDLPALSRIQAPMVEAMMDLSVRAHNLGISHYDAHSGNVAWDKAGKLKFIDLEDVSLGDAGLAPQSMR</sequence>
<evidence type="ECO:0000313" key="2">
    <source>
        <dbReference type="EMBL" id="KKL27440.1"/>
    </source>
</evidence>
<feature type="domain" description="Aminoglycoside phosphotransferase" evidence="1">
    <location>
        <begin position="182"/>
        <end position="252"/>
    </location>
</feature>
<reference evidence="2" key="1">
    <citation type="journal article" date="2015" name="Nature">
        <title>Complex archaea that bridge the gap between prokaryotes and eukaryotes.</title>
        <authorList>
            <person name="Spang A."/>
            <person name="Saw J.H."/>
            <person name="Jorgensen S.L."/>
            <person name="Zaremba-Niedzwiedzka K."/>
            <person name="Martijn J."/>
            <person name="Lind A.E."/>
            <person name="van Eijk R."/>
            <person name="Schleper C."/>
            <person name="Guy L."/>
            <person name="Ettema T.J."/>
        </authorList>
    </citation>
    <scope>NUCLEOTIDE SEQUENCE</scope>
</reference>
<accession>A0A0F9BZS8</accession>
<dbReference type="AlphaFoldDB" id="A0A0F9BZS8"/>
<comment type="caution">
    <text evidence="2">The sequence shown here is derived from an EMBL/GenBank/DDBJ whole genome shotgun (WGS) entry which is preliminary data.</text>
</comment>
<dbReference type="EMBL" id="LAZR01035464">
    <property type="protein sequence ID" value="KKL27440.1"/>
    <property type="molecule type" value="Genomic_DNA"/>
</dbReference>
<dbReference type="SUPFAM" id="SSF56112">
    <property type="entry name" value="Protein kinase-like (PK-like)"/>
    <property type="match status" value="1"/>
</dbReference>
<dbReference type="Pfam" id="PF01636">
    <property type="entry name" value="APH"/>
    <property type="match status" value="1"/>
</dbReference>
<feature type="non-terminal residue" evidence="2">
    <location>
        <position position="1"/>
    </location>
</feature>
<gene>
    <name evidence="2" type="ORF">LCGC14_2385120</name>
</gene>
<proteinExistence type="predicted"/>
<dbReference type="InterPro" id="IPR002575">
    <property type="entry name" value="Aminoglycoside_PTrfase"/>
</dbReference>
<dbReference type="Gene3D" id="1.10.510.10">
    <property type="entry name" value="Transferase(Phosphotransferase) domain 1"/>
    <property type="match status" value="1"/>
</dbReference>
<dbReference type="InterPro" id="IPR011009">
    <property type="entry name" value="Kinase-like_dom_sf"/>
</dbReference>
<name>A0A0F9BZS8_9ZZZZ</name>
<protein>
    <recommendedName>
        <fullName evidence="1">Aminoglycoside phosphotransferase domain-containing protein</fullName>
    </recommendedName>
</protein>
<evidence type="ECO:0000259" key="1">
    <source>
        <dbReference type="Pfam" id="PF01636"/>
    </source>
</evidence>